<dbReference type="AlphaFoldDB" id="A0A516KLD0"/>
<dbReference type="PANTHER" id="PTHR43133:SF60">
    <property type="entry name" value="RNA POLYMERASE SIGMA FACTOR SIGV"/>
    <property type="match status" value="1"/>
</dbReference>
<dbReference type="NCBIfam" id="NF006930">
    <property type="entry name" value="PRK09415.1"/>
    <property type="match status" value="1"/>
</dbReference>
<evidence type="ECO:0000256" key="1">
    <source>
        <dbReference type="ARBA" id="ARBA00010641"/>
    </source>
</evidence>
<keyword evidence="2" id="KW-0805">Transcription regulation</keyword>
<dbReference type="EMBL" id="CP041666">
    <property type="protein sequence ID" value="QDP42195.1"/>
    <property type="molecule type" value="Genomic_DNA"/>
</dbReference>
<gene>
    <name evidence="7" type="ORF">FN924_13515</name>
</gene>
<dbReference type="SUPFAM" id="SSF88946">
    <property type="entry name" value="Sigma2 domain of RNA polymerase sigma factors"/>
    <property type="match status" value="1"/>
</dbReference>
<dbReference type="InterPro" id="IPR013325">
    <property type="entry name" value="RNA_pol_sigma_r2"/>
</dbReference>
<sequence>MRRYGQDILQLTYSYVKDRAISEDLTQEIFIKCYRKLHTYNKNAKLKTWLCRIAINHCKDYLKSWYNRNVQVSKFESPQSTESTPEEEVIQRSEEEELVDVVMNLPTKYRELIYLHYFEEMTFKQIAEVTELNINTIKTRMRKAKTLLQEMLGGS</sequence>
<organism evidence="7 8">
    <name type="scientific">Radiobacillus deserti</name>
    <dbReference type="NCBI Taxonomy" id="2594883"/>
    <lineage>
        <taxon>Bacteria</taxon>
        <taxon>Bacillati</taxon>
        <taxon>Bacillota</taxon>
        <taxon>Bacilli</taxon>
        <taxon>Bacillales</taxon>
        <taxon>Bacillaceae</taxon>
        <taxon>Radiobacillus</taxon>
    </lineage>
</organism>
<dbReference type="CDD" id="cd06171">
    <property type="entry name" value="Sigma70_r4"/>
    <property type="match status" value="1"/>
</dbReference>
<dbReference type="InterPro" id="IPR013324">
    <property type="entry name" value="RNA_pol_sigma_r3/r4-like"/>
</dbReference>
<accession>A0A516KLD0</accession>
<dbReference type="OrthoDB" id="9794508at2"/>
<protein>
    <submittedName>
        <fullName evidence="7">Sigma-70 family RNA polymerase sigma factor</fullName>
    </submittedName>
</protein>
<dbReference type="InterPro" id="IPR039425">
    <property type="entry name" value="RNA_pol_sigma-70-like"/>
</dbReference>
<reference evidence="7 8" key="1">
    <citation type="submission" date="2019-07" db="EMBL/GenBank/DDBJ databases">
        <authorList>
            <person name="Li J."/>
        </authorList>
    </citation>
    <scope>NUCLEOTIDE SEQUENCE [LARGE SCALE GENOMIC DNA]</scope>
    <source>
        <strain evidence="7 8">TKL69</strain>
    </source>
</reference>
<dbReference type="GO" id="GO:0006352">
    <property type="term" value="P:DNA-templated transcription initiation"/>
    <property type="evidence" value="ECO:0007669"/>
    <property type="project" value="InterPro"/>
</dbReference>
<dbReference type="Pfam" id="PF08281">
    <property type="entry name" value="Sigma70_r4_2"/>
    <property type="match status" value="1"/>
</dbReference>
<dbReference type="SUPFAM" id="SSF88659">
    <property type="entry name" value="Sigma3 and sigma4 domains of RNA polymerase sigma factors"/>
    <property type="match status" value="1"/>
</dbReference>
<evidence type="ECO:0000259" key="6">
    <source>
        <dbReference type="Pfam" id="PF08281"/>
    </source>
</evidence>
<evidence type="ECO:0000256" key="4">
    <source>
        <dbReference type="ARBA" id="ARBA00023163"/>
    </source>
</evidence>
<dbReference type="KEGG" id="aqt:FN924_13515"/>
<dbReference type="PANTHER" id="PTHR43133">
    <property type="entry name" value="RNA POLYMERASE ECF-TYPE SIGMA FACTO"/>
    <property type="match status" value="1"/>
</dbReference>
<dbReference type="InterPro" id="IPR014284">
    <property type="entry name" value="RNA_pol_sigma-70_dom"/>
</dbReference>
<feature type="domain" description="RNA polymerase sigma-70 region 2" evidence="5">
    <location>
        <begin position="2"/>
        <end position="64"/>
    </location>
</feature>
<keyword evidence="8" id="KW-1185">Reference proteome</keyword>
<name>A0A516KLD0_9BACI</name>
<dbReference type="InterPro" id="IPR007627">
    <property type="entry name" value="RNA_pol_sigma70_r2"/>
</dbReference>
<evidence type="ECO:0000256" key="2">
    <source>
        <dbReference type="ARBA" id="ARBA00023015"/>
    </source>
</evidence>
<dbReference type="NCBIfam" id="TIGR02937">
    <property type="entry name" value="sigma70-ECF"/>
    <property type="match status" value="1"/>
</dbReference>
<comment type="similarity">
    <text evidence="1">Belongs to the sigma-70 factor family. ECF subfamily.</text>
</comment>
<dbReference type="GO" id="GO:0003677">
    <property type="term" value="F:DNA binding"/>
    <property type="evidence" value="ECO:0007669"/>
    <property type="project" value="InterPro"/>
</dbReference>
<evidence type="ECO:0000313" key="7">
    <source>
        <dbReference type="EMBL" id="QDP42195.1"/>
    </source>
</evidence>
<dbReference type="InterPro" id="IPR036388">
    <property type="entry name" value="WH-like_DNA-bd_sf"/>
</dbReference>
<dbReference type="InterPro" id="IPR013249">
    <property type="entry name" value="RNA_pol_sigma70_r4_t2"/>
</dbReference>
<dbReference type="GO" id="GO:0016987">
    <property type="term" value="F:sigma factor activity"/>
    <property type="evidence" value="ECO:0007669"/>
    <property type="project" value="UniProtKB-KW"/>
</dbReference>
<dbReference type="Pfam" id="PF04542">
    <property type="entry name" value="Sigma70_r2"/>
    <property type="match status" value="1"/>
</dbReference>
<dbReference type="Proteomes" id="UP000315215">
    <property type="component" value="Chromosome"/>
</dbReference>
<evidence type="ECO:0000313" key="8">
    <source>
        <dbReference type="Proteomes" id="UP000315215"/>
    </source>
</evidence>
<proteinExistence type="inferred from homology"/>
<keyword evidence="4" id="KW-0804">Transcription</keyword>
<dbReference type="Gene3D" id="1.10.1740.10">
    <property type="match status" value="1"/>
</dbReference>
<evidence type="ECO:0000259" key="5">
    <source>
        <dbReference type="Pfam" id="PF04542"/>
    </source>
</evidence>
<evidence type="ECO:0000256" key="3">
    <source>
        <dbReference type="ARBA" id="ARBA00023082"/>
    </source>
</evidence>
<feature type="domain" description="RNA polymerase sigma factor 70 region 4 type 2" evidence="6">
    <location>
        <begin position="96"/>
        <end position="147"/>
    </location>
</feature>
<keyword evidence="3" id="KW-0731">Sigma factor</keyword>
<dbReference type="Gene3D" id="1.10.10.10">
    <property type="entry name" value="Winged helix-like DNA-binding domain superfamily/Winged helix DNA-binding domain"/>
    <property type="match status" value="1"/>
</dbReference>